<dbReference type="CTD" id="20250127"/>
<proteinExistence type="predicted"/>
<gene>
    <name evidence="3" type="ORF">LOTGIDRAFT_236370</name>
</gene>
<feature type="compositionally biased region" description="Basic and acidic residues" evidence="1">
    <location>
        <begin position="497"/>
        <end position="536"/>
    </location>
</feature>
<name>V3ZN47_LOTGI</name>
<reference evidence="3 4" key="1">
    <citation type="journal article" date="2013" name="Nature">
        <title>Insights into bilaterian evolution from three spiralian genomes.</title>
        <authorList>
            <person name="Simakov O."/>
            <person name="Marletaz F."/>
            <person name="Cho S.J."/>
            <person name="Edsinger-Gonzales E."/>
            <person name="Havlak P."/>
            <person name="Hellsten U."/>
            <person name="Kuo D.H."/>
            <person name="Larsson T."/>
            <person name="Lv J."/>
            <person name="Arendt D."/>
            <person name="Savage R."/>
            <person name="Osoegawa K."/>
            <person name="de Jong P."/>
            <person name="Grimwood J."/>
            <person name="Chapman J.A."/>
            <person name="Shapiro H."/>
            <person name="Aerts A."/>
            <person name="Otillar R.P."/>
            <person name="Terry A.Y."/>
            <person name="Boore J.L."/>
            <person name="Grigoriev I.V."/>
            <person name="Lindberg D.R."/>
            <person name="Seaver E.C."/>
            <person name="Weisblat D.A."/>
            <person name="Putnam N.H."/>
            <person name="Rokhsar D.S."/>
        </authorList>
    </citation>
    <scope>NUCLEOTIDE SEQUENCE [LARGE SCALE GENOMIC DNA]</scope>
</reference>
<organism evidence="3 4">
    <name type="scientific">Lottia gigantea</name>
    <name type="common">Giant owl limpet</name>
    <dbReference type="NCBI Taxonomy" id="225164"/>
    <lineage>
        <taxon>Eukaryota</taxon>
        <taxon>Metazoa</taxon>
        <taxon>Spiralia</taxon>
        <taxon>Lophotrochozoa</taxon>
        <taxon>Mollusca</taxon>
        <taxon>Gastropoda</taxon>
        <taxon>Patellogastropoda</taxon>
        <taxon>Lottioidea</taxon>
        <taxon>Lottiidae</taxon>
        <taxon>Lottia</taxon>
    </lineage>
</organism>
<dbReference type="AlphaFoldDB" id="V3ZN47"/>
<dbReference type="KEGG" id="lgi:LOTGIDRAFT_236370"/>
<dbReference type="GeneID" id="20250127"/>
<dbReference type="HOGENOM" id="CLU_483394_0_0_1"/>
<evidence type="ECO:0000256" key="2">
    <source>
        <dbReference type="SAM" id="Phobius"/>
    </source>
</evidence>
<evidence type="ECO:0000313" key="4">
    <source>
        <dbReference type="Proteomes" id="UP000030746"/>
    </source>
</evidence>
<dbReference type="EMBL" id="KB203567">
    <property type="protein sequence ID" value="ESO83845.1"/>
    <property type="molecule type" value="Genomic_DNA"/>
</dbReference>
<dbReference type="OrthoDB" id="6090699at2759"/>
<dbReference type="RefSeq" id="XP_009065424.1">
    <property type="nucleotide sequence ID" value="XM_009067176.1"/>
</dbReference>
<feature type="transmembrane region" description="Helical" evidence="2">
    <location>
        <begin position="248"/>
        <end position="270"/>
    </location>
</feature>
<keyword evidence="2" id="KW-0472">Membrane</keyword>
<evidence type="ECO:0000313" key="3">
    <source>
        <dbReference type="EMBL" id="ESO83845.1"/>
    </source>
</evidence>
<keyword evidence="2" id="KW-1133">Transmembrane helix</keyword>
<sequence length="564" mass="63754">MIFFVCRNFLPQRGFEPSAFSRRDGDPTRFQPSFHSDWEFVEIEKMAQMIQVEQSVMSSNDVTSIMATFEVNDDLGLVLVPLDLFISTPTSICDAFQLQTRTITHDENLINVFVDNNVIYPSNLGMMDKLTETWTIKGESDEFLEKIINLLSTRATMLSFTLNQTKLKGDDSNLHFLAFIKPSAPSMTSLIDYLYIIKKDEKHSRKFAIELDIGPTIERWCRAVFGQDMTCIGGRLGVTSGEMFNPIFNWNVVVGILPCLPVTLLASLVYRASRKAKYRVEKKIETGEVTCLLGSRSIDIDDQREALSDLTRIAVTLSVEKCRRCGLLLRLDEFVPTCCCPDNKLRLLRQSSTQEQTTSFVANDDSELPDDIRQKILEFHRFTASGRVETVRLDENHRHSIDIDSNPRISISQVDVNVTDKTSHCSDRRQSLLTAPGSRRGSLASLDGARRNSLLVSGEGSRRGSLVEVWEACRRHPLTPSDGLQRNQPSGLPLGGDLRRESFINLQQREHSNSVGSDDRRSGDDYARNGTRRESDVTPSNNQRQSISQIQFELVGDEARLPEW</sequence>
<dbReference type="Proteomes" id="UP000030746">
    <property type="component" value="Unassembled WGS sequence"/>
</dbReference>
<feature type="region of interest" description="Disordered" evidence="1">
    <location>
        <begin position="477"/>
        <end position="549"/>
    </location>
</feature>
<keyword evidence="2" id="KW-0812">Transmembrane</keyword>
<accession>V3ZN47</accession>
<keyword evidence="4" id="KW-1185">Reference proteome</keyword>
<evidence type="ECO:0000256" key="1">
    <source>
        <dbReference type="SAM" id="MobiDB-lite"/>
    </source>
</evidence>
<protein>
    <submittedName>
        <fullName evidence="3">Uncharacterized protein</fullName>
    </submittedName>
</protein>
<feature type="compositionally biased region" description="Low complexity" evidence="1">
    <location>
        <begin position="540"/>
        <end position="549"/>
    </location>
</feature>